<dbReference type="GO" id="GO:0004659">
    <property type="term" value="F:prenyltransferase activity"/>
    <property type="evidence" value="ECO:0007669"/>
    <property type="project" value="TreeGrafter"/>
</dbReference>
<dbReference type="InterPro" id="IPR012148">
    <property type="entry name" value="ABBA_DMATS-like"/>
</dbReference>
<proteinExistence type="inferred from homology"/>
<keyword evidence="5" id="KW-1185">Reference proteome</keyword>
<dbReference type="CDD" id="cd13929">
    <property type="entry name" value="PT-DMATS_CymD"/>
    <property type="match status" value="1"/>
</dbReference>
<feature type="binding site" evidence="3">
    <location>
        <position position="189"/>
    </location>
    <ligand>
        <name>dimethylallyl diphosphate</name>
        <dbReference type="ChEBI" id="CHEBI:57623"/>
    </ligand>
</feature>
<dbReference type="PANTHER" id="PTHR40627">
    <property type="entry name" value="INDOLE PRENYLTRANSFERASE TDIB-RELATED"/>
    <property type="match status" value="1"/>
</dbReference>
<dbReference type="PIRSF" id="PIRSF000509">
    <property type="entry name" value="Trp_DMAT"/>
    <property type="match status" value="1"/>
</dbReference>
<dbReference type="PANTHER" id="PTHR40627:SF4">
    <property type="entry name" value="PRENYLTRANSFERASE ASQH1-RELATED"/>
    <property type="match status" value="1"/>
</dbReference>
<evidence type="ECO:0000313" key="4">
    <source>
        <dbReference type="EMBL" id="KIM96904.1"/>
    </source>
</evidence>
<reference evidence="5" key="2">
    <citation type="submission" date="2015-01" db="EMBL/GenBank/DDBJ databases">
        <title>Evolutionary Origins and Diversification of the Mycorrhizal Mutualists.</title>
        <authorList>
            <consortium name="DOE Joint Genome Institute"/>
            <consortium name="Mycorrhizal Genomics Consortium"/>
            <person name="Kohler A."/>
            <person name="Kuo A."/>
            <person name="Nagy L.G."/>
            <person name="Floudas D."/>
            <person name="Copeland A."/>
            <person name="Barry K.W."/>
            <person name="Cichocki N."/>
            <person name="Veneault-Fourrey C."/>
            <person name="LaButti K."/>
            <person name="Lindquist E.A."/>
            <person name="Lipzen A."/>
            <person name="Lundell T."/>
            <person name="Morin E."/>
            <person name="Murat C."/>
            <person name="Riley R."/>
            <person name="Ohm R."/>
            <person name="Sun H."/>
            <person name="Tunlid A."/>
            <person name="Henrissat B."/>
            <person name="Grigoriev I.V."/>
            <person name="Hibbett D.S."/>
            <person name="Martin F."/>
        </authorList>
    </citation>
    <scope>NUCLEOTIDE SEQUENCE [LARGE SCALE GENOMIC DNA]</scope>
    <source>
        <strain evidence="5">Zn</strain>
    </source>
</reference>
<dbReference type="EMBL" id="KN832883">
    <property type="protein sequence ID" value="KIM96904.1"/>
    <property type="molecule type" value="Genomic_DNA"/>
</dbReference>
<reference evidence="4 5" key="1">
    <citation type="submission" date="2014-04" db="EMBL/GenBank/DDBJ databases">
        <authorList>
            <consortium name="DOE Joint Genome Institute"/>
            <person name="Kuo A."/>
            <person name="Martino E."/>
            <person name="Perotto S."/>
            <person name="Kohler A."/>
            <person name="Nagy L.G."/>
            <person name="Floudas D."/>
            <person name="Copeland A."/>
            <person name="Barry K.W."/>
            <person name="Cichocki N."/>
            <person name="Veneault-Fourrey C."/>
            <person name="LaButti K."/>
            <person name="Lindquist E.A."/>
            <person name="Lipzen A."/>
            <person name="Lundell T."/>
            <person name="Morin E."/>
            <person name="Murat C."/>
            <person name="Sun H."/>
            <person name="Tunlid A."/>
            <person name="Henrissat B."/>
            <person name="Grigoriev I.V."/>
            <person name="Hibbett D.S."/>
            <person name="Martin F."/>
            <person name="Nordberg H.P."/>
            <person name="Cantor M.N."/>
            <person name="Hua S.X."/>
        </authorList>
    </citation>
    <scope>NUCLEOTIDE SEQUENCE [LARGE SCALE GENOMIC DNA]</scope>
    <source>
        <strain evidence="4 5">Zn</strain>
    </source>
</reference>
<feature type="binding site" evidence="3">
    <location>
        <position position="256"/>
    </location>
    <ligand>
        <name>dimethylallyl diphosphate</name>
        <dbReference type="ChEBI" id="CHEBI:57623"/>
    </ligand>
</feature>
<dbReference type="InterPro" id="IPR017795">
    <property type="entry name" value="ABBA_NscD-like"/>
</dbReference>
<name>A0A0C3H0I3_OIDMZ</name>
<dbReference type="Proteomes" id="UP000054321">
    <property type="component" value="Unassembled WGS sequence"/>
</dbReference>
<feature type="binding site" evidence="3">
    <location>
        <position position="258"/>
    </location>
    <ligand>
        <name>dimethylallyl diphosphate</name>
        <dbReference type="ChEBI" id="CHEBI:57623"/>
    </ligand>
</feature>
<accession>A0A0C3H0I3</accession>
<dbReference type="GO" id="GO:0009820">
    <property type="term" value="P:alkaloid metabolic process"/>
    <property type="evidence" value="ECO:0007669"/>
    <property type="project" value="InterPro"/>
</dbReference>
<feature type="binding site" evidence="3">
    <location>
        <position position="187"/>
    </location>
    <ligand>
        <name>dimethylallyl diphosphate</name>
        <dbReference type="ChEBI" id="CHEBI:57623"/>
    </ligand>
</feature>
<dbReference type="Pfam" id="PF11991">
    <property type="entry name" value="Trp_DMAT"/>
    <property type="match status" value="1"/>
</dbReference>
<dbReference type="HOGENOM" id="CLU_037431_2_0_1"/>
<protein>
    <recommendedName>
        <fullName evidence="6">Dimethylallyl tryptophan synthase</fullName>
    </recommendedName>
</protein>
<evidence type="ECO:0000256" key="2">
    <source>
        <dbReference type="ARBA" id="ARBA00022679"/>
    </source>
</evidence>
<dbReference type="InParanoid" id="A0A0C3H0I3"/>
<dbReference type="NCBIfam" id="TIGR03429">
    <property type="entry name" value="arom_pren_DMATS"/>
    <property type="match status" value="1"/>
</dbReference>
<comment type="similarity">
    <text evidence="1">Belongs to the tryptophan dimethylallyltransferase family.</text>
</comment>
<evidence type="ECO:0008006" key="6">
    <source>
        <dbReference type="Google" id="ProtNLM"/>
    </source>
</evidence>
<feature type="binding site" evidence="3">
    <location>
        <position position="254"/>
    </location>
    <ligand>
        <name>dimethylallyl diphosphate</name>
        <dbReference type="ChEBI" id="CHEBI:57623"/>
    </ligand>
</feature>
<dbReference type="AlphaFoldDB" id="A0A0C3H0I3"/>
<gene>
    <name evidence="4" type="ORF">OIDMADRAFT_32800</name>
</gene>
<keyword evidence="2" id="KW-0808">Transferase</keyword>
<feature type="binding site" evidence="3">
    <location>
        <position position="103"/>
    </location>
    <ligand>
        <name>dimethylallyl diphosphate</name>
        <dbReference type="ChEBI" id="CHEBI:57623"/>
    </ligand>
</feature>
<sequence>MDDQLQVFKALTASLPALDEHQSFWWKVTGRHMAIMMHEAGYSVDRQIECLLFHRLTIVPSLGPRPTSTKPWFKSRVGSSAGDGTPIGYSWRWGVGGATPYIRNFVEPIGVLTGTPADPLNEVAMKEFLWKLSKVLPEADLSLFWKFSPYIRPNLTDEETRQKFTNSAMLMGLEMSPESNTFDIMGYLYPLVPAQISELLVNIMPKAMRAAYGADVCLDSLNAVRDFLATDPDGIQLIPRGTTAIDCCKPQDARVKCYVVTRNTCFDHIAAIMTLGGRKSVPAEMMGQLRKLWYALRGVDPDFPTSAQLPPTEEANGGVAASPYGASFYFDIQPGQPLPGVKAYFEVGKHAKSDMAAAEALTIFLENYGRGRHTGAFFNVLRSLASVEELETRRGVQGFISAAFKRGELDITSYLNPQIYGRFDDIATELEKSMIVRQRRSLFE</sequence>
<evidence type="ECO:0000256" key="1">
    <source>
        <dbReference type="ARBA" id="ARBA00010209"/>
    </source>
</evidence>
<feature type="binding site" evidence="3">
    <location>
        <position position="344"/>
    </location>
    <ligand>
        <name>dimethylallyl diphosphate</name>
        <dbReference type="ChEBI" id="CHEBI:57623"/>
    </ligand>
</feature>
<evidence type="ECO:0000313" key="5">
    <source>
        <dbReference type="Proteomes" id="UP000054321"/>
    </source>
</evidence>
<evidence type="ECO:0000256" key="3">
    <source>
        <dbReference type="PIRSR" id="PIRSR000509-1"/>
    </source>
</evidence>
<feature type="binding site" evidence="3">
    <location>
        <position position="240"/>
    </location>
    <ligand>
        <name>L-tryptophan</name>
        <dbReference type="ChEBI" id="CHEBI:57912"/>
    </ligand>
</feature>
<organism evidence="4 5">
    <name type="scientific">Oidiodendron maius (strain Zn)</name>
    <dbReference type="NCBI Taxonomy" id="913774"/>
    <lineage>
        <taxon>Eukaryota</taxon>
        <taxon>Fungi</taxon>
        <taxon>Dikarya</taxon>
        <taxon>Ascomycota</taxon>
        <taxon>Pezizomycotina</taxon>
        <taxon>Leotiomycetes</taxon>
        <taxon>Leotiomycetes incertae sedis</taxon>
        <taxon>Myxotrichaceae</taxon>
        <taxon>Oidiodendron</taxon>
    </lineage>
</organism>
<dbReference type="OrthoDB" id="3354387at2759"/>